<gene>
    <name evidence="2" type="ORF">GCM10023321_35080</name>
</gene>
<dbReference type="InterPro" id="IPR017938">
    <property type="entry name" value="Riboflavin_synthase-like_b-brl"/>
</dbReference>
<dbReference type="Pfam" id="PF08021">
    <property type="entry name" value="FAD_binding_9"/>
    <property type="match status" value="1"/>
</dbReference>
<dbReference type="Gene3D" id="3.40.50.80">
    <property type="entry name" value="Nucleotide-binding domain of ferredoxin-NADP reductase (FNR) module"/>
    <property type="match status" value="1"/>
</dbReference>
<dbReference type="InterPro" id="IPR039261">
    <property type="entry name" value="FNR_nucleotide-bd"/>
</dbReference>
<reference evidence="3" key="1">
    <citation type="journal article" date="2019" name="Int. J. Syst. Evol. Microbiol.">
        <title>The Global Catalogue of Microorganisms (GCM) 10K type strain sequencing project: providing services to taxonomists for standard genome sequencing and annotation.</title>
        <authorList>
            <consortium name="The Broad Institute Genomics Platform"/>
            <consortium name="The Broad Institute Genome Sequencing Center for Infectious Disease"/>
            <person name="Wu L."/>
            <person name="Ma J."/>
        </authorList>
    </citation>
    <scope>NUCLEOTIDE SEQUENCE [LARGE SCALE GENOMIC DNA]</scope>
    <source>
        <strain evidence="3">JCM 18303</strain>
    </source>
</reference>
<dbReference type="RefSeq" id="WP_185059377.1">
    <property type="nucleotide sequence ID" value="NZ_BAABJP010000015.1"/>
</dbReference>
<dbReference type="Proteomes" id="UP001428817">
    <property type="component" value="Unassembled WGS sequence"/>
</dbReference>
<dbReference type="EMBL" id="BAABJP010000015">
    <property type="protein sequence ID" value="GAA5157195.1"/>
    <property type="molecule type" value="Genomic_DNA"/>
</dbReference>
<evidence type="ECO:0000313" key="2">
    <source>
        <dbReference type="EMBL" id="GAA5157195.1"/>
    </source>
</evidence>
<dbReference type="PANTHER" id="PTHR30157">
    <property type="entry name" value="FERRIC REDUCTASE, NADPH-DEPENDENT"/>
    <property type="match status" value="1"/>
</dbReference>
<name>A0ABP9Q6H5_9PSEU</name>
<dbReference type="InterPro" id="IPR013113">
    <property type="entry name" value="SIP_FAD-bd"/>
</dbReference>
<proteinExistence type="predicted"/>
<dbReference type="InterPro" id="IPR007037">
    <property type="entry name" value="SIP_rossman_dom"/>
</dbReference>
<dbReference type="InterPro" id="IPR039374">
    <property type="entry name" value="SIP_fam"/>
</dbReference>
<evidence type="ECO:0000259" key="1">
    <source>
        <dbReference type="PROSITE" id="PS51384"/>
    </source>
</evidence>
<dbReference type="SUPFAM" id="SSF63380">
    <property type="entry name" value="Riboflavin synthase domain-like"/>
    <property type="match status" value="1"/>
</dbReference>
<evidence type="ECO:0000313" key="3">
    <source>
        <dbReference type="Proteomes" id="UP001428817"/>
    </source>
</evidence>
<dbReference type="InterPro" id="IPR017927">
    <property type="entry name" value="FAD-bd_FR_type"/>
</dbReference>
<feature type="domain" description="FAD-binding FR-type" evidence="1">
    <location>
        <begin position="5"/>
        <end position="130"/>
    </location>
</feature>
<dbReference type="PROSITE" id="PS51384">
    <property type="entry name" value="FAD_FR"/>
    <property type="match status" value="1"/>
</dbReference>
<comment type="caution">
    <text evidence="2">The sequence shown here is derived from an EMBL/GenBank/DDBJ whole genome shotgun (WGS) entry which is preliminary data.</text>
</comment>
<dbReference type="CDD" id="cd06193">
    <property type="entry name" value="siderophore_interacting"/>
    <property type="match status" value="1"/>
</dbReference>
<accession>A0ABP9Q6H5</accession>
<dbReference type="Gene3D" id="2.40.30.10">
    <property type="entry name" value="Translation factors"/>
    <property type="match status" value="1"/>
</dbReference>
<keyword evidence="3" id="KW-1185">Reference proteome</keyword>
<dbReference type="Pfam" id="PF04954">
    <property type="entry name" value="SIP"/>
    <property type="match status" value="1"/>
</dbReference>
<organism evidence="2 3">
    <name type="scientific">Pseudonocardia eucalypti</name>
    <dbReference type="NCBI Taxonomy" id="648755"/>
    <lineage>
        <taxon>Bacteria</taxon>
        <taxon>Bacillati</taxon>
        <taxon>Actinomycetota</taxon>
        <taxon>Actinomycetes</taxon>
        <taxon>Pseudonocardiales</taxon>
        <taxon>Pseudonocardiaceae</taxon>
        <taxon>Pseudonocardia</taxon>
    </lineage>
</organism>
<sequence>MSEYNAHRTLRVLRTRMVTPKMARVTLGGDELAGYPAFGPDQRIKLFFPVAGQDRPAMPRASSGGPIWPPGEPRPVIRSYTVRRHDAEAGELDVDFVLHTAAGPAAEWALRAQPGDWVGISEPGGRYQPDLTVDHHLVIGDESALPAICTVLSALGSFGGPITVFVEVADAAEEQSLPLTAQTRAHWLHRADAPPGRPLTDAVTSATLPEGTCQAWLSAESTAVRDIRAHLLDERAVPRRMIYATGYWRARPPR</sequence>
<dbReference type="PANTHER" id="PTHR30157:SF0">
    <property type="entry name" value="NADPH-DEPENDENT FERRIC-CHELATE REDUCTASE"/>
    <property type="match status" value="1"/>
</dbReference>
<protein>
    <submittedName>
        <fullName evidence="2">Siderophore-interacting protein</fullName>
    </submittedName>
</protein>